<dbReference type="InParanoid" id="A0A1V8T031"/>
<evidence type="ECO:0000259" key="3">
    <source>
        <dbReference type="Pfam" id="PF01156"/>
    </source>
</evidence>
<evidence type="ECO:0000256" key="2">
    <source>
        <dbReference type="SAM" id="SignalP"/>
    </source>
</evidence>
<protein>
    <recommendedName>
        <fullName evidence="3">Inosine/uridine-preferring nucleoside hydrolase domain-containing protein</fullName>
    </recommendedName>
</protein>
<dbReference type="SUPFAM" id="SSF53590">
    <property type="entry name" value="Nucleoside hydrolase"/>
    <property type="match status" value="1"/>
</dbReference>
<dbReference type="InterPro" id="IPR036452">
    <property type="entry name" value="Ribo_hydro-like"/>
</dbReference>
<feature type="domain" description="Inosine/uridine-preferring nucleoside hydrolase" evidence="3">
    <location>
        <begin position="35"/>
        <end position="304"/>
    </location>
</feature>
<keyword evidence="5" id="KW-1185">Reference proteome</keyword>
<dbReference type="GO" id="GO:0016799">
    <property type="term" value="F:hydrolase activity, hydrolyzing N-glycosyl compounds"/>
    <property type="evidence" value="ECO:0007669"/>
    <property type="project" value="InterPro"/>
</dbReference>
<reference evidence="5" key="1">
    <citation type="submission" date="2017-03" db="EMBL/GenBank/DDBJ databases">
        <title>Genomes of endolithic fungi from Antarctica.</title>
        <authorList>
            <person name="Coleine C."/>
            <person name="Masonjones S."/>
            <person name="Stajich J.E."/>
        </authorList>
    </citation>
    <scope>NUCLEOTIDE SEQUENCE [LARGE SCALE GENOMIC DNA]</scope>
    <source>
        <strain evidence="5">CCFEE 5527</strain>
    </source>
</reference>
<dbReference type="EMBL" id="NAJO01000021">
    <property type="protein sequence ID" value="OQO04690.1"/>
    <property type="molecule type" value="Genomic_DNA"/>
</dbReference>
<evidence type="ECO:0000313" key="5">
    <source>
        <dbReference type="Proteomes" id="UP000192596"/>
    </source>
</evidence>
<dbReference type="Proteomes" id="UP000192596">
    <property type="component" value="Unassembled WGS sequence"/>
</dbReference>
<evidence type="ECO:0000256" key="1">
    <source>
        <dbReference type="ARBA" id="ARBA00009176"/>
    </source>
</evidence>
<accession>A0A1V8T031</accession>
<dbReference type="AlphaFoldDB" id="A0A1V8T031"/>
<dbReference type="Pfam" id="PF01156">
    <property type="entry name" value="IU_nuc_hydro"/>
    <property type="match status" value="1"/>
</dbReference>
<feature type="signal peptide" evidence="2">
    <location>
        <begin position="1"/>
        <end position="22"/>
    </location>
</feature>
<dbReference type="OrthoDB" id="187522at2759"/>
<keyword evidence="2" id="KW-0732">Signal</keyword>
<evidence type="ECO:0000313" key="4">
    <source>
        <dbReference type="EMBL" id="OQO04690.1"/>
    </source>
</evidence>
<dbReference type="InterPro" id="IPR001910">
    <property type="entry name" value="Inosine/uridine_hydrolase_dom"/>
</dbReference>
<dbReference type="PANTHER" id="PTHR43264:SF1">
    <property type="entry name" value="INOSINE_URIDINE-PREFERRING NUCLEOSIDE HYDROLASE DOMAIN-CONTAINING PROTEIN"/>
    <property type="match status" value="1"/>
</dbReference>
<proteinExistence type="inferred from homology"/>
<comment type="similarity">
    <text evidence="1">Belongs to the IUNH family.</text>
</comment>
<comment type="caution">
    <text evidence="4">The sequence shown here is derived from an EMBL/GenBank/DDBJ whole genome shotgun (WGS) entry which is preliminary data.</text>
</comment>
<organism evidence="4 5">
    <name type="scientific">Cryoendolithus antarcticus</name>
    <dbReference type="NCBI Taxonomy" id="1507870"/>
    <lineage>
        <taxon>Eukaryota</taxon>
        <taxon>Fungi</taxon>
        <taxon>Dikarya</taxon>
        <taxon>Ascomycota</taxon>
        <taxon>Pezizomycotina</taxon>
        <taxon>Dothideomycetes</taxon>
        <taxon>Dothideomycetidae</taxon>
        <taxon>Cladosporiales</taxon>
        <taxon>Cladosporiaceae</taxon>
        <taxon>Cryoendolithus</taxon>
    </lineage>
</organism>
<name>A0A1V8T031_9PEZI</name>
<dbReference type="PANTHER" id="PTHR43264">
    <property type="match status" value="1"/>
</dbReference>
<dbReference type="STRING" id="1507870.A0A1V8T031"/>
<feature type="chain" id="PRO_5012190112" description="Inosine/uridine-preferring nucleoside hydrolase domain-containing protein" evidence="2">
    <location>
        <begin position="23"/>
        <end position="397"/>
    </location>
</feature>
<dbReference type="Gene3D" id="3.90.245.10">
    <property type="entry name" value="Ribonucleoside hydrolase-like"/>
    <property type="match status" value="1"/>
</dbReference>
<gene>
    <name evidence="4" type="ORF">B0A48_09613</name>
</gene>
<sequence>MHLATLPCLYSFAVLGPTLTLALHQPQAQVHPKPIIIDTDIYSDVDDLGALAIANVLSNFGLAELKGVVISTGSEYGALTVDVSLPRSSVRLACKVEWDETNMAAKAVNTYYGNGHMKIGAIRPLTQETFVDRWGWQLGEYASKVAHHFPRALRNATQTPSPLTLYREILADAAVNSLTVISIGFLTNLADLLESGMDEISPATGADLISHKVAELVVMGGNYPSGWEYNFAGVDPKVAHRVISNWPKNVPITYSGYELGSQIWTGQHLAQEAPVDSPVLAAYQWYGDRCNTTLKSYDPVTVLYGFLGLGGRAKLGIAPMFEYANADGYNSVNAVDGINTWVEDASVRNQHWLRLRPDVTVSDIEELLNRLLVQSPRAAEGRHGEIIEDMLRSQLRI</sequence>